<name>A0A0V8J2P8_9BACL</name>
<sequence length="433" mass="49741">MRIQLGVIGPSDSVELVKKAAEHFDTIDVLPFVYKKLEETVALIEENKHRVDQWFFSGQAPYHYALAKGIIEEKEGSYAPVNGISLYKTLLEAQVKENKIFSTMSLDSIQDDELKDIGETIPTFQLYTLPYTGYLPPENLIDFHVQLYREGKTEVAITFIQEVYFELKALGIPCYRVTPGIPSIRLMLQYLKEYGLSQWYKKAQTAILGITVFDSPSSSDESFYTYKRRQQGLELQRILLHYAELVHGSFQQIGDDHFYIYTTRGEMDLHFGDNSLHQLIEDTKLHSNLQINIGLGYGLTALEAEQNVRLAFRFARRYDKPVIIQVNEDKTVTESLQTNEQVSYNGRTFGDQWKETLKNANISPAVVGKIQSLAQHYKKKTVTALEVSQWLKGTERNARRILTELEKLNLAEVTGEEQSGYRGRPRKIYKLKL</sequence>
<comment type="caution">
    <text evidence="1">The sequence shown here is derived from an EMBL/GenBank/DDBJ whole genome shotgun (WGS) entry which is preliminary data.</text>
</comment>
<evidence type="ECO:0000313" key="2">
    <source>
        <dbReference type="Proteomes" id="UP000054099"/>
    </source>
</evidence>
<dbReference type="OrthoDB" id="4986073at2"/>
<evidence type="ECO:0000313" key="1">
    <source>
        <dbReference type="EMBL" id="KSU81254.1"/>
    </source>
</evidence>
<accession>A0A0V8J2P8</accession>
<proteinExistence type="predicted"/>
<dbReference type="InterPro" id="IPR043128">
    <property type="entry name" value="Rev_trsase/Diguanyl_cyclase"/>
</dbReference>
<dbReference type="Proteomes" id="UP000054099">
    <property type="component" value="Unassembled WGS sequence"/>
</dbReference>
<protein>
    <recommendedName>
        <fullName evidence="3">Transcriptional regulator</fullName>
    </recommendedName>
</protein>
<organism evidence="1 2">
    <name type="scientific">Fictibacillus enclensis</name>
    <dbReference type="NCBI Taxonomy" id="1017270"/>
    <lineage>
        <taxon>Bacteria</taxon>
        <taxon>Bacillati</taxon>
        <taxon>Bacillota</taxon>
        <taxon>Bacilli</taxon>
        <taxon>Bacillales</taxon>
        <taxon>Fictibacillaceae</taxon>
        <taxon>Fictibacillus</taxon>
    </lineage>
</organism>
<keyword evidence="2" id="KW-1185">Reference proteome</keyword>
<dbReference type="AlphaFoldDB" id="A0A0V8J2P8"/>
<gene>
    <name evidence="1" type="ORF">AS030_19345</name>
</gene>
<evidence type="ECO:0008006" key="3">
    <source>
        <dbReference type="Google" id="ProtNLM"/>
    </source>
</evidence>
<dbReference type="Gene3D" id="3.30.70.270">
    <property type="match status" value="1"/>
</dbReference>
<dbReference type="EMBL" id="LNQN01000006">
    <property type="protein sequence ID" value="KSU81254.1"/>
    <property type="molecule type" value="Genomic_DNA"/>
</dbReference>
<reference evidence="1 2" key="1">
    <citation type="journal article" date="2014" name="Antonie Van Leeuwenhoek">
        <title>Fictibacillus enclensis sp. nov., isolated from marine sediment.</title>
        <authorList>
            <person name="Dastager S.G."/>
            <person name="Mawlankar R."/>
            <person name="Srinivasan K."/>
            <person name="Tang S.K."/>
            <person name="Lee J.C."/>
            <person name="Ramana V.V."/>
            <person name="Shouche Y.S."/>
        </authorList>
    </citation>
    <scope>NUCLEOTIDE SEQUENCE [LARGE SCALE GENOMIC DNA]</scope>
    <source>
        <strain evidence="1 2">NIO-1003</strain>
    </source>
</reference>
<dbReference type="RefSeq" id="WP_061975058.1">
    <property type="nucleotide sequence ID" value="NZ_FMAV01000004.1"/>
</dbReference>